<feature type="chain" id="PRO_5040307638" description="pectinesterase" evidence="7">
    <location>
        <begin position="19"/>
        <end position="322"/>
    </location>
</feature>
<comment type="pathway">
    <text evidence="1">Glycan metabolism; pectin degradation; 2-dehydro-3-deoxy-D-gluconate from pectin: step 1/5.</text>
</comment>
<dbReference type="GO" id="GO:0016829">
    <property type="term" value="F:lyase activity"/>
    <property type="evidence" value="ECO:0007669"/>
    <property type="project" value="UniProtKB-KW"/>
</dbReference>
<evidence type="ECO:0000313" key="9">
    <source>
        <dbReference type="EMBL" id="KAG9228929.1"/>
    </source>
</evidence>
<feature type="domain" description="Pectinesterase catalytic" evidence="8">
    <location>
        <begin position="35"/>
        <end position="293"/>
    </location>
</feature>
<dbReference type="PANTHER" id="PTHR31321:SF57">
    <property type="entry name" value="PECTINESTERASE 53-RELATED"/>
    <property type="match status" value="1"/>
</dbReference>
<name>A0A9P8C090_9HELO</name>
<dbReference type="GO" id="GO:0030599">
    <property type="term" value="F:pectinesterase activity"/>
    <property type="evidence" value="ECO:0007669"/>
    <property type="project" value="UniProtKB-EC"/>
</dbReference>
<comment type="similarity">
    <text evidence="2">Belongs to the pectinesterase family.</text>
</comment>
<keyword evidence="5" id="KW-0063">Aspartyl esterase</keyword>
<organism evidence="9 10">
    <name type="scientific">Amylocarpus encephaloides</name>
    <dbReference type="NCBI Taxonomy" id="45428"/>
    <lineage>
        <taxon>Eukaryota</taxon>
        <taxon>Fungi</taxon>
        <taxon>Dikarya</taxon>
        <taxon>Ascomycota</taxon>
        <taxon>Pezizomycotina</taxon>
        <taxon>Leotiomycetes</taxon>
        <taxon>Helotiales</taxon>
        <taxon>Helotiales incertae sedis</taxon>
        <taxon>Amylocarpus</taxon>
    </lineage>
</organism>
<dbReference type="OrthoDB" id="2019149at2759"/>
<evidence type="ECO:0000256" key="1">
    <source>
        <dbReference type="ARBA" id="ARBA00005184"/>
    </source>
</evidence>
<protein>
    <recommendedName>
        <fullName evidence="3">pectinesterase</fullName>
        <ecNumber evidence="3">3.1.1.11</ecNumber>
    </recommendedName>
    <alternativeName>
        <fullName evidence="6">Pectin methylesterase A</fullName>
    </alternativeName>
</protein>
<gene>
    <name evidence="9" type="ORF">BJ875DRAFT_547380</name>
</gene>
<keyword evidence="10" id="KW-1185">Reference proteome</keyword>
<dbReference type="SUPFAM" id="SSF51126">
    <property type="entry name" value="Pectin lyase-like"/>
    <property type="match status" value="1"/>
</dbReference>
<dbReference type="GO" id="GO:0045490">
    <property type="term" value="P:pectin catabolic process"/>
    <property type="evidence" value="ECO:0007669"/>
    <property type="project" value="TreeGrafter"/>
</dbReference>
<evidence type="ECO:0000256" key="5">
    <source>
        <dbReference type="ARBA" id="ARBA00023085"/>
    </source>
</evidence>
<proteinExistence type="inferred from homology"/>
<evidence type="ECO:0000256" key="7">
    <source>
        <dbReference type="SAM" id="SignalP"/>
    </source>
</evidence>
<dbReference type="GO" id="GO:0042545">
    <property type="term" value="P:cell wall modification"/>
    <property type="evidence" value="ECO:0007669"/>
    <property type="project" value="InterPro"/>
</dbReference>
<evidence type="ECO:0000256" key="3">
    <source>
        <dbReference type="ARBA" id="ARBA00013229"/>
    </source>
</evidence>
<dbReference type="AlphaFoldDB" id="A0A9P8C090"/>
<dbReference type="EMBL" id="MU251840">
    <property type="protein sequence ID" value="KAG9228929.1"/>
    <property type="molecule type" value="Genomic_DNA"/>
</dbReference>
<dbReference type="InterPro" id="IPR012334">
    <property type="entry name" value="Pectin_lyas_fold"/>
</dbReference>
<sequence length="322" mass="33911">MKLLGLFTCFCTLAVARAVVLEVKAGRETGRIEAAAFTTINDALKAANPGDTIVLFPGVFKERLLVSKDSITLRGSTSSTKPSENEVSIEAAKYASDTISDDDSATLLVTGSNFRAYNLNITNSAAGAEKASVAISSTGTNNAFYVCGIHGTQGVFYAHLGSVFVARSYIQGGTDVAYGRTANAWFQGVRLGATKEGGTLSAQGRQKGGTGYFVFDKAKVVVGKGADAYTKGSVFLGRPWGDYARTVFQYSDLGDVVAGAGWRLYTSSQATKNILFGEYANSNDDGARVSWAKSLSSATSISSILPDYKNWVDSSFIGASSP</sequence>
<evidence type="ECO:0000256" key="6">
    <source>
        <dbReference type="ARBA" id="ARBA00042203"/>
    </source>
</evidence>
<feature type="signal peptide" evidence="7">
    <location>
        <begin position="1"/>
        <end position="18"/>
    </location>
</feature>
<dbReference type="Pfam" id="PF01095">
    <property type="entry name" value="Pectinesterase"/>
    <property type="match status" value="1"/>
</dbReference>
<keyword evidence="4" id="KW-0378">Hydrolase</keyword>
<comment type="caution">
    <text evidence="9">The sequence shown here is derived from an EMBL/GenBank/DDBJ whole genome shotgun (WGS) entry which is preliminary data.</text>
</comment>
<dbReference type="Gene3D" id="2.160.20.10">
    <property type="entry name" value="Single-stranded right-handed beta-helix, Pectin lyase-like"/>
    <property type="match status" value="1"/>
</dbReference>
<accession>A0A9P8C090</accession>
<dbReference type="EC" id="3.1.1.11" evidence="3"/>
<dbReference type="Proteomes" id="UP000824998">
    <property type="component" value="Unassembled WGS sequence"/>
</dbReference>
<evidence type="ECO:0000256" key="2">
    <source>
        <dbReference type="ARBA" id="ARBA00008891"/>
    </source>
</evidence>
<keyword evidence="9" id="KW-0456">Lyase</keyword>
<keyword evidence="7" id="KW-0732">Signal</keyword>
<evidence type="ECO:0000256" key="4">
    <source>
        <dbReference type="ARBA" id="ARBA00022801"/>
    </source>
</evidence>
<evidence type="ECO:0000259" key="8">
    <source>
        <dbReference type="Pfam" id="PF01095"/>
    </source>
</evidence>
<dbReference type="InterPro" id="IPR000070">
    <property type="entry name" value="Pectinesterase_cat"/>
</dbReference>
<reference evidence="9" key="1">
    <citation type="journal article" date="2021" name="IMA Fungus">
        <title>Genomic characterization of three marine fungi, including Emericellopsis atlantica sp. nov. with signatures of a generalist lifestyle and marine biomass degradation.</title>
        <authorList>
            <person name="Hagestad O.C."/>
            <person name="Hou L."/>
            <person name="Andersen J.H."/>
            <person name="Hansen E.H."/>
            <person name="Altermark B."/>
            <person name="Li C."/>
            <person name="Kuhnert E."/>
            <person name="Cox R.J."/>
            <person name="Crous P.W."/>
            <person name="Spatafora J.W."/>
            <person name="Lail K."/>
            <person name="Amirebrahimi M."/>
            <person name="Lipzen A."/>
            <person name="Pangilinan J."/>
            <person name="Andreopoulos W."/>
            <person name="Hayes R.D."/>
            <person name="Ng V."/>
            <person name="Grigoriev I.V."/>
            <person name="Jackson S.A."/>
            <person name="Sutton T.D.S."/>
            <person name="Dobson A.D.W."/>
            <person name="Rama T."/>
        </authorList>
    </citation>
    <scope>NUCLEOTIDE SEQUENCE</scope>
    <source>
        <strain evidence="9">TRa018bII</strain>
    </source>
</reference>
<dbReference type="InterPro" id="IPR011050">
    <property type="entry name" value="Pectin_lyase_fold/virulence"/>
</dbReference>
<dbReference type="PANTHER" id="PTHR31321">
    <property type="entry name" value="ACYL-COA THIOESTER HYDROLASE YBHC-RELATED"/>
    <property type="match status" value="1"/>
</dbReference>
<evidence type="ECO:0000313" key="10">
    <source>
        <dbReference type="Proteomes" id="UP000824998"/>
    </source>
</evidence>